<evidence type="ECO:0000313" key="1">
    <source>
        <dbReference type="EMBL" id="EJW79475.1"/>
    </source>
</evidence>
<feature type="non-terminal residue" evidence="1">
    <location>
        <position position="1"/>
    </location>
</feature>
<dbReference type="AlphaFoldDB" id="J9AXX9"/>
<protein>
    <submittedName>
        <fullName evidence="1">Uncharacterized protein</fullName>
    </submittedName>
</protein>
<name>J9AXX9_WUCBA</name>
<reference evidence="2" key="1">
    <citation type="submission" date="2012-08" db="EMBL/GenBank/DDBJ databases">
        <title>The Genome Sequence of Wuchereria bancrofti.</title>
        <authorList>
            <person name="Nutman T.B."/>
            <person name="Fink D.L."/>
            <person name="Russ C."/>
            <person name="Young S."/>
            <person name="Zeng Q."/>
            <person name="Koehrsen M."/>
            <person name="Alvarado L."/>
            <person name="Berlin A."/>
            <person name="Chapman S.B."/>
            <person name="Chen Z."/>
            <person name="Freedman E."/>
            <person name="Gellesch M."/>
            <person name="Goldberg J."/>
            <person name="Griggs A."/>
            <person name="Gujja S."/>
            <person name="Heilman E.R."/>
            <person name="Heiman D."/>
            <person name="Hepburn T."/>
            <person name="Howarth C."/>
            <person name="Jen D."/>
            <person name="Larson L."/>
            <person name="Lewis B."/>
            <person name="Mehta T."/>
            <person name="Park D."/>
            <person name="Pearson M."/>
            <person name="Roberts A."/>
            <person name="Saif S."/>
            <person name="Shea T."/>
            <person name="Shenoy N."/>
            <person name="Sisk P."/>
            <person name="Stolte C."/>
            <person name="Sykes S."/>
            <person name="Walk T."/>
            <person name="White J."/>
            <person name="Yandava C."/>
            <person name="Haas B."/>
            <person name="Henn M.R."/>
            <person name="Nusbaum C."/>
            <person name="Birren B."/>
        </authorList>
    </citation>
    <scope>NUCLEOTIDE SEQUENCE [LARGE SCALE GENOMIC DNA]</scope>
    <source>
        <strain evidence="2">NA</strain>
    </source>
</reference>
<accession>J9AXX9</accession>
<evidence type="ECO:0000313" key="2">
    <source>
        <dbReference type="Proteomes" id="UP000004810"/>
    </source>
</evidence>
<organism evidence="1 2">
    <name type="scientific">Wuchereria bancrofti</name>
    <dbReference type="NCBI Taxonomy" id="6293"/>
    <lineage>
        <taxon>Eukaryota</taxon>
        <taxon>Metazoa</taxon>
        <taxon>Ecdysozoa</taxon>
        <taxon>Nematoda</taxon>
        <taxon>Chromadorea</taxon>
        <taxon>Rhabditida</taxon>
        <taxon>Spirurina</taxon>
        <taxon>Spiruromorpha</taxon>
        <taxon>Filarioidea</taxon>
        <taxon>Onchocercidae</taxon>
        <taxon>Wuchereria</taxon>
    </lineage>
</organism>
<comment type="caution">
    <text evidence="1">The sequence shown here is derived from an EMBL/GenBank/DDBJ whole genome shotgun (WGS) entry which is preliminary data.</text>
</comment>
<dbReference type="EMBL" id="ADBV01005439">
    <property type="protein sequence ID" value="EJW79475.1"/>
    <property type="molecule type" value="Genomic_DNA"/>
</dbReference>
<gene>
    <name evidence="1" type="ORF">WUBG_09616</name>
</gene>
<proteinExistence type="predicted"/>
<sequence>GACGTSVQEKLLAIKAAVIHPLIRLLMIPHRSAIATNKAVMSTFGNIPYSHGSILISQSLSLQHQ</sequence>
<dbReference type="Proteomes" id="UP000004810">
    <property type="component" value="Unassembled WGS sequence"/>
</dbReference>